<feature type="region of interest" description="Disordered" evidence="1">
    <location>
        <begin position="1"/>
        <end position="37"/>
    </location>
</feature>
<accession>A0A7J7TDK9</accession>
<dbReference type="Proteomes" id="UP000585614">
    <property type="component" value="Unassembled WGS sequence"/>
</dbReference>
<protein>
    <submittedName>
        <fullName evidence="2">Uncharacterized protein</fullName>
    </submittedName>
</protein>
<gene>
    <name evidence="2" type="ORF">mRhiFer1_008918</name>
</gene>
<dbReference type="EMBL" id="JACAGC010000020">
    <property type="protein sequence ID" value="KAF6298866.1"/>
    <property type="molecule type" value="Genomic_DNA"/>
</dbReference>
<organism evidence="2 3">
    <name type="scientific">Rhinolophus ferrumequinum</name>
    <name type="common">Greater horseshoe bat</name>
    <dbReference type="NCBI Taxonomy" id="59479"/>
    <lineage>
        <taxon>Eukaryota</taxon>
        <taxon>Metazoa</taxon>
        <taxon>Chordata</taxon>
        <taxon>Craniata</taxon>
        <taxon>Vertebrata</taxon>
        <taxon>Euteleostomi</taxon>
        <taxon>Mammalia</taxon>
        <taxon>Eutheria</taxon>
        <taxon>Laurasiatheria</taxon>
        <taxon>Chiroptera</taxon>
        <taxon>Yinpterochiroptera</taxon>
        <taxon>Rhinolophoidea</taxon>
        <taxon>Rhinolophidae</taxon>
        <taxon>Rhinolophinae</taxon>
        <taxon>Rhinolophus</taxon>
    </lineage>
</organism>
<comment type="caution">
    <text evidence="2">The sequence shown here is derived from an EMBL/GenBank/DDBJ whole genome shotgun (WGS) entry which is preliminary data.</text>
</comment>
<name>A0A7J7TDK9_RHIFE</name>
<evidence type="ECO:0000313" key="2">
    <source>
        <dbReference type="EMBL" id="KAF6298866.1"/>
    </source>
</evidence>
<evidence type="ECO:0000313" key="3">
    <source>
        <dbReference type="Proteomes" id="UP000585614"/>
    </source>
</evidence>
<sequence length="133" mass="14728">MMSQDRHKWMHTPSQTLRHATPRLSHHTGCAGHSDLQTPPHTDPRLCVPRVWLSVCLTHTGTHMHQGSQRAQVPCFQPQPWTYWPEPLTLGYWLGGPSCSGLGGGFCTVAVGHAAPTAFLTSHKCVWCDNRAP</sequence>
<proteinExistence type="predicted"/>
<dbReference type="AlphaFoldDB" id="A0A7J7TDK9"/>
<reference evidence="2 3" key="1">
    <citation type="journal article" date="2020" name="Nature">
        <title>Six reference-quality genomes reveal evolution of bat adaptations.</title>
        <authorList>
            <person name="Jebb D."/>
            <person name="Huang Z."/>
            <person name="Pippel M."/>
            <person name="Hughes G.M."/>
            <person name="Lavrichenko K."/>
            <person name="Devanna P."/>
            <person name="Winkler S."/>
            <person name="Jermiin L.S."/>
            <person name="Skirmuntt E.C."/>
            <person name="Katzourakis A."/>
            <person name="Burkitt-Gray L."/>
            <person name="Ray D.A."/>
            <person name="Sullivan K.A.M."/>
            <person name="Roscito J.G."/>
            <person name="Kirilenko B.M."/>
            <person name="Davalos L.M."/>
            <person name="Corthals A.P."/>
            <person name="Power M.L."/>
            <person name="Jones G."/>
            <person name="Ransome R.D."/>
            <person name="Dechmann D.K.N."/>
            <person name="Locatelli A.G."/>
            <person name="Puechmaille S.J."/>
            <person name="Fedrigo O."/>
            <person name="Jarvis E.D."/>
            <person name="Hiller M."/>
            <person name="Vernes S.C."/>
            <person name="Myers E.W."/>
            <person name="Teeling E.C."/>
        </authorList>
    </citation>
    <scope>NUCLEOTIDE SEQUENCE [LARGE SCALE GENOMIC DNA]</scope>
    <source>
        <strain evidence="2">MRhiFer1</strain>
        <tissue evidence="2">Lung</tissue>
    </source>
</reference>
<evidence type="ECO:0000256" key="1">
    <source>
        <dbReference type="SAM" id="MobiDB-lite"/>
    </source>
</evidence>